<name>A0A3B0WUZ9_9ZZZZ</name>
<organism evidence="2">
    <name type="scientific">hydrothermal vent metagenome</name>
    <dbReference type="NCBI Taxonomy" id="652676"/>
    <lineage>
        <taxon>unclassified sequences</taxon>
        <taxon>metagenomes</taxon>
        <taxon>ecological metagenomes</taxon>
    </lineage>
</organism>
<keyword evidence="1" id="KW-1133">Transmembrane helix</keyword>
<keyword evidence="1" id="KW-0812">Transmembrane</keyword>
<dbReference type="NCBIfam" id="TIGR03370">
    <property type="entry name" value="VPLPA-CTERM"/>
    <property type="match status" value="1"/>
</dbReference>
<reference evidence="2" key="1">
    <citation type="submission" date="2018-06" db="EMBL/GenBank/DDBJ databases">
        <authorList>
            <person name="Zhirakovskaya E."/>
        </authorList>
    </citation>
    <scope>NUCLEOTIDE SEQUENCE</scope>
</reference>
<protein>
    <recommendedName>
        <fullName evidence="3">PEP-CTERM protein-sorting domain-containing protein</fullName>
    </recommendedName>
</protein>
<proteinExistence type="predicted"/>
<feature type="transmembrane region" description="Helical" evidence="1">
    <location>
        <begin position="192"/>
        <end position="211"/>
    </location>
</feature>
<dbReference type="EMBL" id="UOFG01000072">
    <property type="protein sequence ID" value="VAW59261.1"/>
    <property type="molecule type" value="Genomic_DNA"/>
</dbReference>
<accession>A0A3B0WUZ9</accession>
<evidence type="ECO:0000313" key="2">
    <source>
        <dbReference type="EMBL" id="VAW59261.1"/>
    </source>
</evidence>
<sequence>MTKINKSLITALVLFSSPLFATTTISVGPYALEADAAASSAVFSGSVFENVAGAITDTLATTYIKGTSNDAAVSLGFDNIALSNQAGDDLALFFITTSNTITLDINGVTSGPLTSAQLFVNTENPFIDNGLKYLVQNIPLSDGTLGTADLSVIFIDLNDFGLSLNQSISNINVNIGNNASLMNMAIGLNTPVPLPAPVLLLLSGLAGLGIIGRRKKAQGDSEEG</sequence>
<gene>
    <name evidence="2" type="ORF">MNBD_GAMMA11-2627</name>
</gene>
<dbReference type="AlphaFoldDB" id="A0A3B0WUZ9"/>
<evidence type="ECO:0008006" key="3">
    <source>
        <dbReference type="Google" id="ProtNLM"/>
    </source>
</evidence>
<dbReference type="InterPro" id="IPR022472">
    <property type="entry name" value="VPLPA-CTERM"/>
</dbReference>
<keyword evidence="1" id="KW-0472">Membrane</keyword>
<evidence type="ECO:0000256" key="1">
    <source>
        <dbReference type="SAM" id="Phobius"/>
    </source>
</evidence>